<dbReference type="KEGG" id="vei:Veis_3133"/>
<keyword evidence="4" id="KW-1185">Reference proteome</keyword>
<dbReference type="InterPro" id="IPR014960">
    <property type="entry name" value="DUF1828"/>
</dbReference>
<evidence type="ECO:0000259" key="1">
    <source>
        <dbReference type="Pfam" id="PF08861"/>
    </source>
</evidence>
<dbReference type="OrthoDB" id="1321863at2"/>
<evidence type="ECO:0000259" key="2">
    <source>
        <dbReference type="Pfam" id="PF08862"/>
    </source>
</evidence>
<feature type="domain" description="DUF1829" evidence="2">
    <location>
        <begin position="159"/>
        <end position="245"/>
    </location>
</feature>
<proteinExistence type="predicted"/>
<organism evidence="3 4">
    <name type="scientific">Verminephrobacter eiseniae (strain EF01-2)</name>
    <dbReference type="NCBI Taxonomy" id="391735"/>
    <lineage>
        <taxon>Bacteria</taxon>
        <taxon>Pseudomonadati</taxon>
        <taxon>Pseudomonadota</taxon>
        <taxon>Betaproteobacteria</taxon>
        <taxon>Burkholderiales</taxon>
        <taxon>Comamonadaceae</taxon>
        <taxon>Verminephrobacter</taxon>
    </lineage>
</organism>
<gene>
    <name evidence="3" type="ordered locus">Veis_3133</name>
</gene>
<accession>A1WMK7</accession>
<feature type="domain" description="DUF1828" evidence="1">
    <location>
        <begin position="32"/>
        <end position="121"/>
    </location>
</feature>
<dbReference type="STRING" id="391735.Veis_3133"/>
<evidence type="ECO:0000313" key="4">
    <source>
        <dbReference type="Proteomes" id="UP000000374"/>
    </source>
</evidence>
<dbReference type="Pfam" id="PF08862">
    <property type="entry name" value="DUF1829"/>
    <property type="match status" value="1"/>
</dbReference>
<dbReference type="eggNOG" id="ENOG502ZAE6">
    <property type="taxonomic scope" value="Bacteria"/>
</dbReference>
<dbReference type="RefSeq" id="WP_011810857.1">
    <property type="nucleotide sequence ID" value="NC_008786.1"/>
</dbReference>
<dbReference type="GeneID" id="76461587"/>
<dbReference type="AlphaFoldDB" id="A1WMK7"/>
<protein>
    <submittedName>
        <fullName evidence="3">Lj965 prophage protein</fullName>
    </submittedName>
</protein>
<dbReference type="Proteomes" id="UP000000374">
    <property type="component" value="Chromosome"/>
</dbReference>
<dbReference type="HOGENOM" id="CLU_091320_1_0_4"/>
<evidence type="ECO:0000313" key="3">
    <source>
        <dbReference type="EMBL" id="ABM58864.1"/>
    </source>
</evidence>
<dbReference type="InterPro" id="IPR014961">
    <property type="entry name" value="DUF1829"/>
</dbReference>
<name>A1WMK7_VEREI</name>
<sequence>MSTTDGLISRYYDWLKAKTNWREINDWVEITTPYLDRHNDCIQIYLKRQDGEWVLTDDGYTLADLAQSGCEIDTPRRKALLATALNGFGVQQTTFGALETKATEENFPLRKHSLLQAILAVNDLFYVARANVESFFFEDVALWLDDADVRYTLRVNFVGRSHYNHQFDFVVPKSKRAPERILRVINNPNKDTAQSTAFAWLDTKEVRPSDSQAFAILNDRDRQIGDAVPDALRSYDIVPIAWSKREEFRERLAA</sequence>
<reference evidence="4" key="1">
    <citation type="submission" date="2006-12" db="EMBL/GenBank/DDBJ databases">
        <title>Complete sequence of chromosome 1 of Verminephrobacter eiseniae EF01-2.</title>
        <authorList>
            <person name="Copeland A."/>
            <person name="Lucas S."/>
            <person name="Lapidus A."/>
            <person name="Barry K."/>
            <person name="Detter J.C."/>
            <person name="Glavina del Rio T."/>
            <person name="Dalin E."/>
            <person name="Tice H."/>
            <person name="Pitluck S."/>
            <person name="Chertkov O."/>
            <person name="Brettin T."/>
            <person name="Bruce D."/>
            <person name="Han C."/>
            <person name="Tapia R."/>
            <person name="Gilna P."/>
            <person name="Schmutz J."/>
            <person name="Larimer F."/>
            <person name="Land M."/>
            <person name="Hauser L."/>
            <person name="Kyrpides N."/>
            <person name="Kim E."/>
            <person name="Stahl D."/>
            <person name="Richardson P."/>
        </authorList>
    </citation>
    <scope>NUCLEOTIDE SEQUENCE [LARGE SCALE GENOMIC DNA]</scope>
    <source>
        <strain evidence="4">EF01-2</strain>
    </source>
</reference>
<dbReference type="Pfam" id="PF08861">
    <property type="entry name" value="DUF1828"/>
    <property type="match status" value="1"/>
</dbReference>
<dbReference type="EMBL" id="CP000542">
    <property type="protein sequence ID" value="ABM58864.1"/>
    <property type="molecule type" value="Genomic_DNA"/>
</dbReference>